<dbReference type="PROSITE" id="PS50118">
    <property type="entry name" value="HMG_BOX_2"/>
    <property type="match status" value="1"/>
</dbReference>
<dbReference type="PANTHER" id="PTHR46318:SF2">
    <property type="entry name" value="NUCLEOLAR TRANSCRIPTION FACTOR 1"/>
    <property type="match status" value="1"/>
</dbReference>
<dbReference type="InterPro" id="IPR009071">
    <property type="entry name" value="HMG_box_dom"/>
</dbReference>
<evidence type="ECO:0000256" key="1">
    <source>
        <dbReference type="ARBA" id="ARBA00004123"/>
    </source>
</evidence>
<reference evidence="6" key="2">
    <citation type="journal article" date="2011" name="Genomics">
        <title>Directed sequencing and annotation of three Dicentrarchus labrax L. chromosomes by applying Sanger- and pyrosequencing technologies on pooled DNA of comparatively mapped BAC clones.</title>
        <authorList>
            <person name="Kuhl H."/>
            <person name="Tine M."/>
            <person name="Beck A."/>
            <person name="Timmermann B."/>
            <person name="Kodira C."/>
            <person name="Reinhardt R."/>
        </authorList>
    </citation>
    <scope>NUCLEOTIDE SEQUENCE</scope>
</reference>
<dbReference type="Gene3D" id="1.10.30.10">
    <property type="entry name" value="High mobility group box domain"/>
    <property type="match status" value="1"/>
</dbReference>
<dbReference type="AlphaFoldDB" id="E6ZH81"/>
<keyword evidence="2 4" id="KW-0238">DNA-binding</keyword>
<comment type="subcellular location">
    <subcellularLocation>
        <location evidence="1">Nucleus</location>
    </subcellularLocation>
</comment>
<protein>
    <submittedName>
        <fullName evidence="6">Ubtf protein</fullName>
    </submittedName>
</protein>
<feature type="DNA-binding region" description="HMG box" evidence="4">
    <location>
        <begin position="130"/>
        <end position="182"/>
    </location>
</feature>
<feature type="domain" description="HMG box" evidence="5">
    <location>
        <begin position="130"/>
        <end position="182"/>
    </location>
</feature>
<keyword evidence="3 4" id="KW-0539">Nucleus</keyword>
<dbReference type="GO" id="GO:0005634">
    <property type="term" value="C:nucleus"/>
    <property type="evidence" value="ECO:0007669"/>
    <property type="project" value="UniProtKB-SubCell"/>
</dbReference>
<reference evidence="6" key="1">
    <citation type="journal article" date="2011" name="Comp. Biochem. Physiol. Part D Genomics Proteomics">
        <title>Analysis of single nucleotide polymorphisms in three chromosomes of European sea bass Dicentrarchus labrax.</title>
        <authorList>
            <person name="Kuhl H."/>
            <person name="Tine M."/>
            <person name="Hecht J."/>
            <person name="Knaust F."/>
            <person name="Reinhardt R."/>
        </authorList>
    </citation>
    <scope>NUCLEOTIDE SEQUENCE</scope>
</reference>
<reference evidence="6" key="3">
    <citation type="journal article" date="2011" name="Mar. Genomics">
        <title>Comparative analysis of intronless genes in teleost fish genomes: Insights into their evolution and molecular function.</title>
        <authorList>
            <person name="Tine M."/>
            <person name="Kuhl H."/>
            <person name="Beck A."/>
            <person name="Bargelloni L."/>
            <person name="Reinhardt R."/>
        </authorList>
    </citation>
    <scope>NUCLEOTIDE SEQUENCE</scope>
</reference>
<evidence type="ECO:0000256" key="3">
    <source>
        <dbReference type="ARBA" id="ARBA00023242"/>
    </source>
</evidence>
<organism evidence="6">
    <name type="scientific">Dicentrarchus labrax</name>
    <name type="common">European seabass</name>
    <name type="synonym">Morone labrax</name>
    <dbReference type="NCBI Taxonomy" id="13489"/>
    <lineage>
        <taxon>Eukaryota</taxon>
        <taxon>Metazoa</taxon>
        <taxon>Chordata</taxon>
        <taxon>Craniata</taxon>
        <taxon>Vertebrata</taxon>
        <taxon>Euteleostomi</taxon>
        <taxon>Actinopterygii</taxon>
        <taxon>Neopterygii</taxon>
        <taxon>Teleostei</taxon>
        <taxon>Neoteleostei</taxon>
        <taxon>Acanthomorphata</taxon>
        <taxon>Eupercaria</taxon>
        <taxon>Moronidae</taxon>
        <taxon>Dicentrarchus</taxon>
    </lineage>
</organism>
<evidence type="ECO:0000259" key="5">
    <source>
        <dbReference type="PROSITE" id="PS50118"/>
    </source>
</evidence>
<evidence type="ECO:0000313" key="6">
    <source>
        <dbReference type="EMBL" id="CBN81415.1"/>
    </source>
</evidence>
<dbReference type="InterPro" id="IPR036910">
    <property type="entry name" value="HMG_box_dom_sf"/>
</dbReference>
<sequence length="182" mass="21091">MLNSFREESSLCTTTGNNNKTCAVYREKMKENNAEDETSDWTKANLQKLYAAMKTSIPEQDRMSEYTEGLKAVDWQKVAFPPFSALACRRKWMDILQEMRKTRTLTELLVEAEDSLSSPGQTKDAKSLPPKPAFNGYNLFCKEQVSSMAGIKRNDYVSKWAQRWRDLTEKQRDEYSTRCKEV</sequence>
<dbReference type="InterPro" id="IPR051762">
    <property type="entry name" value="UBF1"/>
</dbReference>
<dbReference type="SUPFAM" id="SSF47095">
    <property type="entry name" value="HMG-box"/>
    <property type="match status" value="1"/>
</dbReference>
<evidence type="ECO:0000256" key="4">
    <source>
        <dbReference type="PROSITE-ProRule" id="PRU00267"/>
    </source>
</evidence>
<gene>
    <name evidence="6" type="primary">UBTF</name>
    <name evidence="6" type="ORF">DLA_Ib02570</name>
</gene>
<accession>E6ZH81</accession>
<proteinExistence type="predicted"/>
<dbReference type="PANTHER" id="PTHR46318">
    <property type="entry name" value="UPSTREAM BINDING TRANSCRIPTION FACTOR"/>
    <property type="match status" value="1"/>
</dbReference>
<dbReference type="GO" id="GO:0003677">
    <property type="term" value="F:DNA binding"/>
    <property type="evidence" value="ECO:0007669"/>
    <property type="project" value="UniProtKB-UniRule"/>
</dbReference>
<evidence type="ECO:0000256" key="2">
    <source>
        <dbReference type="ARBA" id="ARBA00023125"/>
    </source>
</evidence>
<dbReference type="EMBL" id="FQ310507">
    <property type="protein sequence ID" value="CBN81415.1"/>
    <property type="molecule type" value="Genomic_DNA"/>
</dbReference>
<name>E6ZH81_DICLA</name>